<dbReference type="EMBL" id="BMLZ01000003">
    <property type="protein sequence ID" value="GGP28721.1"/>
    <property type="molecule type" value="Genomic_DNA"/>
</dbReference>
<dbReference type="EMBL" id="BMMA01000004">
    <property type="protein sequence ID" value="GGI75423.1"/>
    <property type="molecule type" value="Genomic_DNA"/>
</dbReference>
<protein>
    <submittedName>
        <fullName evidence="1">Uncharacterized protein</fullName>
    </submittedName>
</protein>
<comment type="caution">
    <text evidence="1">The sequence shown here is derived from an EMBL/GenBank/DDBJ whole genome shotgun (WGS) entry which is preliminary data.</text>
</comment>
<dbReference type="RefSeq" id="WP_017869180.1">
    <property type="nucleotide sequence ID" value="NZ_BMLZ01000003.1"/>
</dbReference>
<gene>
    <name evidence="2" type="ORF">GCM10008021_03720</name>
    <name evidence="1" type="ORF">GCM10010914_07050</name>
</gene>
<reference evidence="1" key="2">
    <citation type="journal article" date="2014" name="Int. J. Syst. Evol. Microbiol.">
        <title>Complete genome sequence of Corynebacterium casei LMG S-19264T (=DSM 44701T), isolated from a smear-ripened cheese.</title>
        <authorList>
            <consortium name="US DOE Joint Genome Institute (JGI-PGF)"/>
            <person name="Walter F."/>
            <person name="Albersmeier A."/>
            <person name="Kalinowski J."/>
            <person name="Ruckert C."/>
        </authorList>
    </citation>
    <scope>NUCLEOTIDE SEQUENCE</scope>
    <source>
        <strain evidence="1">CGMCC 1.8885</strain>
    </source>
</reference>
<keyword evidence="3" id="KW-1185">Reference proteome</keyword>
<accession>A0AAV4K2F0</accession>
<proteinExistence type="predicted"/>
<dbReference type="AlphaFoldDB" id="A0AAV4K2F0"/>
<evidence type="ECO:0000313" key="3">
    <source>
        <dbReference type="Proteomes" id="UP000630135"/>
    </source>
</evidence>
<reference evidence="3" key="3">
    <citation type="journal article" date="2019" name="Int. J. Syst. Evol. Microbiol.">
        <title>The Global Catalogue of Microorganisms (GCM) 10K type strain sequencing project: providing services to taxonomists for standard genome sequencing and annotation.</title>
        <authorList>
            <consortium name="The Broad Institute Genomics Platform"/>
            <consortium name="The Broad Institute Genome Sequencing Center for Infectious Disease"/>
            <person name="Wu L."/>
            <person name="Ma J."/>
        </authorList>
    </citation>
    <scope>NUCLEOTIDE SEQUENCE [LARGE SCALE GENOMIC DNA]</scope>
    <source>
        <strain evidence="3">CGMCC 1.8884</strain>
    </source>
</reference>
<reference evidence="1" key="4">
    <citation type="submission" date="2023-08" db="EMBL/GenBank/DDBJ databases">
        <authorList>
            <person name="Sun Q."/>
            <person name="Zhou Y."/>
        </authorList>
    </citation>
    <scope>NUCLEOTIDE SEQUENCE</scope>
    <source>
        <strain evidence="2">CGMCC 1.8884</strain>
        <strain evidence="1">CGMCC 1.8885</strain>
    </source>
</reference>
<name>A0AAV4K2F0_9DEIO</name>
<evidence type="ECO:0000313" key="1">
    <source>
        <dbReference type="EMBL" id="GGI75423.1"/>
    </source>
</evidence>
<organism evidence="1 4">
    <name type="scientific">Deinococcus wulumuqiensis</name>
    <dbReference type="NCBI Taxonomy" id="980427"/>
    <lineage>
        <taxon>Bacteria</taxon>
        <taxon>Thermotogati</taxon>
        <taxon>Deinococcota</taxon>
        <taxon>Deinococci</taxon>
        <taxon>Deinococcales</taxon>
        <taxon>Deinococcaceae</taxon>
        <taxon>Deinococcus</taxon>
    </lineage>
</organism>
<sequence length="124" mass="12521">MYSMNIGGVELSVLPPPSGVTVSGGGRAVGERLTIEGRIVATRSPLPGSKKITVSTSDNHVITAADAAAIAALGDGPFTFSLTGYDGAGSYGGCVFEEPPSFPSVGHPAYRGCNFTVYIPQGGS</sequence>
<dbReference type="GeneID" id="59164554"/>
<reference evidence="2" key="1">
    <citation type="journal article" date="2014" name="Int. J. Syst. Evol. Microbiol.">
        <title>Complete genome of a new Firmicutes species belonging to the dominant human colonic microbiota ('Ruminococcus bicirculans') reveals two chromosomes and a selective capacity to utilize plant glucans.</title>
        <authorList>
            <consortium name="NISC Comparative Sequencing Program"/>
            <person name="Wegmann U."/>
            <person name="Louis P."/>
            <person name="Goesmann A."/>
            <person name="Henrissat B."/>
            <person name="Duncan S.H."/>
            <person name="Flint H.J."/>
        </authorList>
    </citation>
    <scope>NUCLEOTIDE SEQUENCE</scope>
    <source>
        <strain evidence="2">CGMCC 1.8884</strain>
    </source>
</reference>
<evidence type="ECO:0000313" key="4">
    <source>
        <dbReference type="Proteomes" id="UP000652720"/>
    </source>
</evidence>
<evidence type="ECO:0000313" key="2">
    <source>
        <dbReference type="EMBL" id="GGP28721.1"/>
    </source>
</evidence>
<dbReference type="Proteomes" id="UP000630135">
    <property type="component" value="Unassembled WGS sequence"/>
</dbReference>
<dbReference type="Proteomes" id="UP000652720">
    <property type="component" value="Unassembled WGS sequence"/>
</dbReference>